<comment type="cofactor">
    <cofactor evidence="8">
        <name>Mg(2+)</name>
        <dbReference type="ChEBI" id="CHEBI:18420"/>
    </cofactor>
</comment>
<dbReference type="Gene3D" id="3.30.1370.10">
    <property type="entry name" value="K Homology domain, type 1"/>
    <property type="match status" value="1"/>
</dbReference>
<dbReference type="GO" id="GO:0006396">
    <property type="term" value="P:RNA processing"/>
    <property type="evidence" value="ECO:0007669"/>
    <property type="project" value="InterPro"/>
</dbReference>
<evidence type="ECO:0000313" key="11">
    <source>
        <dbReference type="EMBL" id="SLN46741.1"/>
    </source>
</evidence>
<keyword evidence="4 8" id="KW-0548">Nucleotidyltransferase</keyword>
<evidence type="ECO:0000256" key="4">
    <source>
        <dbReference type="ARBA" id="ARBA00022695"/>
    </source>
</evidence>
<dbReference type="SUPFAM" id="SSF50249">
    <property type="entry name" value="Nucleic acid-binding proteins"/>
    <property type="match status" value="1"/>
</dbReference>
<dbReference type="InterPro" id="IPR015847">
    <property type="entry name" value="ExoRNase_PH_dom2"/>
</dbReference>
<feature type="binding site" evidence="8">
    <location>
        <position position="490"/>
    </location>
    <ligand>
        <name>Mg(2+)</name>
        <dbReference type="ChEBI" id="CHEBI:18420"/>
    </ligand>
</feature>
<dbReference type="GO" id="GO:0003723">
    <property type="term" value="F:RNA binding"/>
    <property type="evidence" value="ECO:0007669"/>
    <property type="project" value="UniProtKB-UniRule"/>
</dbReference>
<dbReference type="SUPFAM" id="SSF54791">
    <property type="entry name" value="Eukaryotic type KH-domain (KH-domain type I)"/>
    <property type="match status" value="1"/>
</dbReference>
<feature type="domain" description="S1 motif" evidence="10">
    <location>
        <begin position="625"/>
        <end position="693"/>
    </location>
</feature>
<keyword evidence="6 8" id="KW-0460">Magnesium</keyword>
<dbReference type="SUPFAM" id="SSF46915">
    <property type="entry name" value="Polynucleotide phosphorylase/guanosine pentaphosphate synthase (PNPase/GPSI), domain 3"/>
    <property type="match status" value="1"/>
</dbReference>
<dbReference type="InterPro" id="IPR036456">
    <property type="entry name" value="PNPase_PH_RNA-bd_sf"/>
</dbReference>
<evidence type="ECO:0000313" key="12">
    <source>
        <dbReference type="Proteomes" id="UP000193778"/>
    </source>
</evidence>
<dbReference type="Pfam" id="PF00575">
    <property type="entry name" value="S1"/>
    <property type="match status" value="1"/>
</dbReference>
<dbReference type="SUPFAM" id="SSF54211">
    <property type="entry name" value="Ribosomal protein S5 domain 2-like"/>
    <property type="match status" value="2"/>
</dbReference>
<dbReference type="GO" id="GO:0004654">
    <property type="term" value="F:polyribonucleotide nucleotidyltransferase activity"/>
    <property type="evidence" value="ECO:0007669"/>
    <property type="project" value="UniProtKB-UniRule"/>
</dbReference>
<dbReference type="PROSITE" id="PS50126">
    <property type="entry name" value="S1"/>
    <property type="match status" value="1"/>
</dbReference>
<keyword evidence="12" id="KW-1185">Reference proteome</keyword>
<dbReference type="Proteomes" id="UP000193778">
    <property type="component" value="Unassembled WGS sequence"/>
</dbReference>
<keyword evidence="3 8" id="KW-0808">Transferase</keyword>
<comment type="catalytic activity">
    <reaction evidence="8">
        <text>RNA(n+1) + phosphate = RNA(n) + a ribonucleoside 5'-diphosphate</text>
        <dbReference type="Rhea" id="RHEA:22096"/>
        <dbReference type="Rhea" id="RHEA-COMP:14527"/>
        <dbReference type="Rhea" id="RHEA-COMP:17342"/>
        <dbReference type="ChEBI" id="CHEBI:43474"/>
        <dbReference type="ChEBI" id="CHEBI:57930"/>
        <dbReference type="ChEBI" id="CHEBI:140395"/>
        <dbReference type="EC" id="2.7.7.8"/>
    </reaction>
</comment>
<dbReference type="FunFam" id="3.30.1370.10:FF:000001">
    <property type="entry name" value="Polyribonucleotide nucleotidyltransferase"/>
    <property type="match status" value="1"/>
</dbReference>
<dbReference type="PANTHER" id="PTHR11252:SF0">
    <property type="entry name" value="POLYRIBONUCLEOTIDE NUCLEOTIDYLTRANSFERASE 1, MITOCHONDRIAL"/>
    <property type="match status" value="1"/>
</dbReference>
<dbReference type="FunFam" id="3.30.230.70:FF:000001">
    <property type="entry name" value="Polyribonucleotide nucleotidyltransferase"/>
    <property type="match status" value="1"/>
</dbReference>
<evidence type="ECO:0000256" key="8">
    <source>
        <dbReference type="HAMAP-Rule" id="MF_01595"/>
    </source>
</evidence>
<dbReference type="RefSeq" id="WP_085822695.1">
    <property type="nucleotide sequence ID" value="NZ_FWFP01000005.1"/>
</dbReference>
<reference evidence="12" key="1">
    <citation type="submission" date="2017-03" db="EMBL/GenBank/DDBJ databases">
        <authorList>
            <person name="Rodrigo-Torres L."/>
            <person name="Arahal R.D."/>
            <person name="Lucena T."/>
        </authorList>
    </citation>
    <scope>NUCLEOTIDE SEQUENCE [LARGE SCALE GENOMIC DNA]</scope>
    <source>
        <strain evidence="12">CECT 8411</strain>
    </source>
</reference>
<sequence>MFDVTKKSIQWGEETLTLETGKVARQADGSVIATLGETSVMANVTFARAQKPGQDFFPLTVHYQEKYYAAGKVPGGFFKREARPTEKETLTARLIDRPIRPLFVDGFKNEVLVMCTVLSHDLVNDPDMVAMIAASAALTLSGAPFMGPIAGCRVGFEDGDYVLNPTVDDMQDLRLNPEQRLDLVVAGTKDAVMMVESEAYELSEAEMLGAVKFAHEQIQPVIDLIIDLAEVAAKEPFDFQAPDYSELSAAVKAAGEEQMRAAFAITDKQERTAAVAAARVAIKEALSEEQLEDGNLGSAMKKLEAGILRGDVVKGGKRIDGRSTTDIRGIVAETSMLPRTHGSALFTRGETQALAVTTLGTGDDEQFIDALHGNFKSNFLLHYNFPPYSVGEVGRVMGPGRREIGHGKLAWRALQAVLPAATDFPYTIRIVSEITESNGSSSMASVCGGSLSMMDAGVPLKAAVAGVAMGLILEDDGDYAILSDILGDEDHLGDMDFKVAGTENGITSLQMDIKVAGITPEIMEKALAQAKDGRMHILAEMGKALSETNEFSVHAPRIETMNIPTDKIREVIGSGGKVIREIVEVSGAKVDINDDGVIKIASPDGESIQKAYDMIHSIVAEPEEGQVYTGKVVKIVDFGAFVNFFGKRDGLVHVSQIENRRLNHPSDVLKEGQEVKVKLLGFDDRGKVRLSMKVVDQETGEEVVPEKKEKKEEGAE</sequence>
<dbReference type="InterPro" id="IPR012162">
    <property type="entry name" value="PNPase"/>
</dbReference>
<dbReference type="PROSITE" id="PS50084">
    <property type="entry name" value="KH_TYPE_1"/>
    <property type="match status" value="1"/>
</dbReference>
<evidence type="ECO:0000259" key="10">
    <source>
        <dbReference type="PROSITE" id="PS50126"/>
    </source>
</evidence>
<dbReference type="EMBL" id="FWFP01000005">
    <property type="protein sequence ID" value="SLN46741.1"/>
    <property type="molecule type" value="Genomic_DNA"/>
</dbReference>
<evidence type="ECO:0000256" key="3">
    <source>
        <dbReference type="ARBA" id="ARBA00022679"/>
    </source>
</evidence>
<dbReference type="CDD" id="cd04472">
    <property type="entry name" value="S1_PNPase"/>
    <property type="match status" value="1"/>
</dbReference>
<keyword evidence="5 8" id="KW-0479">Metal-binding</keyword>
<dbReference type="InterPro" id="IPR015848">
    <property type="entry name" value="PNPase_PH_RNA-bd_bac/org-type"/>
</dbReference>
<evidence type="ECO:0000256" key="2">
    <source>
        <dbReference type="ARBA" id="ARBA00022490"/>
    </source>
</evidence>
<dbReference type="InterPro" id="IPR036612">
    <property type="entry name" value="KH_dom_type_1_sf"/>
</dbReference>
<dbReference type="GO" id="GO:0000175">
    <property type="term" value="F:3'-5'-RNA exonuclease activity"/>
    <property type="evidence" value="ECO:0007669"/>
    <property type="project" value="TreeGrafter"/>
</dbReference>
<dbReference type="SMART" id="SM00322">
    <property type="entry name" value="KH"/>
    <property type="match status" value="1"/>
</dbReference>
<dbReference type="GO" id="GO:0005829">
    <property type="term" value="C:cytosol"/>
    <property type="evidence" value="ECO:0007669"/>
    <property type="project" value="TreeGrafter"/>
</dbReference>
<dbReference type="FunFam" id="3.30.230.70:FF:000002">
    <property type="entry name" value="Polyribonucleotide nucleotidyltransferase"/>
    <property type="match status" value="1"/>
</dbReference>
<dbReference type="InterPro" id="IPR027408">
    <property type="entry name" value="PNPase/RNase_PH_dom_sf"/>
</dbReference>
<keyword evidence="7 8" id="KW-0694">RNA-binding</keyword>
<dbReference type="GO" id="GO:0006402">
    <property type="term" value="P:mRNA catabolic process"/>
    <property type="evidence" value="ECO:0007669"/>
    <property type="project" value="UniProtKB-UniRule"/>
</dbReference>
<dbReference type="CDD" id="cd11363">
    <property type="entry name" value="RNase_PH_PNPase_1"/>
    <property type="match status" value="1"/>
</dbReference>
<dbReference type="InterPro" id="IPR020568">
    <property type="entry name" value="Ribosomal_Su5_D2-typ_SF"/>
</dbReference>
<dbReference type="Pfam" id="PF03725">
    <property type="entry name" value="RNase_PH_C"/>
    <property type="match status" value="2"/>
</dbReference>
<dbReference type="FunFam" id="2.40.50.140:FF:000107">
    <property type="entry name" value="Polyribonucleotide nucleotidyltransferase"/>
    <property type="match status" value="1"/>
</dbReference>
<dbReference type="InterPro" id="IPR004087">
    <property type="entry name" value="KH_dom"/>
</dbReference>
<evidence type="ECO:0000256" key="5">
    <source>
        <dbReference type="ARBA" id="ARBA00022723"/>
    </source>
</evidence>
<protein>
    <recommendedName>
        <fullName evidence="8">Polyribonucleotide nucleotidyltransferase</fullName>
        <ecNumber evidence="8">2.7.7.8</ecNumber>
    </recommendedName>
    <alternativeName>
        <fullName evidence="8">Polynucleotide phosphorylase</fullName>
        <shortName evidence="8">PNPase</shortName>
    </alternativeName>
</protein>
<comment type="subcellular location">
    <subcellularLocation>
        <location evidence="8">Cytoplasm</location>
    </subcellularLocation>
</comment>
<feature type="compositionally biased region" description="Basic and acidic residues" evidence="9">
    <location>
        <begin position="704"/>
        <end position="716"/>
    </location>
</feature>
<name>A0A1X6ZC00_9RHOB</name>
<dbReference type="SMART" id="SM00316">
    <property type="entry name" value="S1"/>
    <property type="match status" value="1"/>
</dbReference>
<organism evidence="11 12">
    <name type="scientific">Ruegeria meonggei</name>
    <dbReference type="NCBI Taxonomy" id="1446476"/>
    <lineage>
        <taxon>Bacteria</taxon>
        <taxon>Pseudomonadati</taxon>
        <taxon>Pseudomonadota</taxon>
        <taxon>Alphaproteobacteria</taxon>
        <taxon>Rhodobacterales</taxon>
        <taxon>Roseobacteraceae</taxon>
        <taxon>Ruegeria</taxon>
    </lineage>
</organism>
<evidence type="ECO:0000256" key="6">
    <source>
        <dbReference type="ARBA" id="ARBA00022842"/>
    </source>
</evidence>
<dbReference type="InterPro" id="IPR001247">
    <property type="entry name" value="ExoRNase_PH_dom1"/>
</dbReference>
<dbReference type="CDD" id="cd11364">
    <property type="entry name" value="RNase_PH_PNPase_2"/>
    <property type="match status" value="1"/>
</dbReference>
<dbReference type="Pfam" id="PF03726">
    <property type="entry name" value="PNPase"/>
    <property type="match status" value="1"/>
</dbReference>
<dbReference type="Gene3D" id="2.40.50.140">
    <property type="entry name" value="Nucleic acid-binding proteins"/>
    <property type="match status" value="1"/>
</dbReference>
<dbReference type="PIRSF" id="PIRSF005499">
    <property type="entry name" value="PNPase"/>
    <property type="match status" value="1"/>
</dbReference>
<dbReference type="Pfam" id="PF01138">
    <property type="entry name" value="RNase_PH"/>
    <property type="match status" value="2"/>
</dbReference>
<dbReference type="AlphaFoldDB" id="A0A1X6ZC00"/>
<gene>
    <name evidence="8 11" type="primary">pnp</name>
    <name evidence="11" type="ORF">RUM8411_02196</name>
</gene>
<feature type="region of interest" description="Disordered" evidence="9">
    <location>
        <begin position="697"/>
        <end position="716"/>
    </location>
</feature>
<comment type="function">
    <text evidence="8">Involved in mRNA degradation. Catalyzes the phosphorolysis of single-stranded polyribonucleotides processively in the 3'- to 5'-direction.</text>
</comment>
<dbReference type="InterPro" id="IPR003029">
    <property type="entry name" value="S1_domain"/>
</dbReference>
<dbReference type="SUPFAM" id="SSF55666">
    <property type="entry name" value="Ribonuclease PH domain 2-like"/>
    <property type="match status" value="2"/>
</dbReference>
<feature type="binding site" evidence="8">
    <location>
        <position position="496"/>
    </location>
    <ligand>
        <name>Mg(2+)</name>
        <dbReference type="ChEBI" id="CHEBI:18420"/>
    </ligand>
</feature>
<dbReference type="Gene3D" id="3.30.230.70">
    <property type="entry name" value="GHMP Kinase, N-terminal domain"/>
    <property type="match status" value="2"/>
</dbReference>
<dbReference type="PANTHER" id="PTHR11252">
    <property type="entry name" value="POLYRIBONUCLEOTIDE NUCLEOTIDYLTRANSFERASE"/>
    <property type="match status" value="1"/>
</dbReference>
<dbReference type="GO" id="GO:0000287">
    <property type="term" value="F:magnesium ion binding"/>
    <property type="evidence" value="ECO:0007669"/>
    <property type="project" value="UniProtKB-UniRule"/>
</dbReference>
<evidence type="ECO:0000256" key="9">
    <source>
        <dbReference type="SAM" id="MobiDB-lite"/>
    </source>
</evidence>
<dbReference type="InterPro" id="IPR036345">
    <property type="entry name" value="ExoRNase_PH_dom2_sf"/>
</dbReference>
<dbReference type="EC" id="2.7.7.8" evidence="8"/>
<dbReference type="InterPro" id="IPR012340">
    <property type="entry name" value="NA-bd_OB-fold"/>
</dbReference>
<dbReference type="HAMAP" id="MF_01595">
    <property type="entry name" value="PNPase"/>
    <property type="match status" value="1"/>
</dbReference>
<dbReference type="CDD" id="cd02393">
    <property type="entry name" value="KH-I_PNPase"/>
    <property type="match status" value="1"/>
</dbReference>
<dbReference type="NCBIfam" id="NF008805">
    <property type="entry name" value="PRK11824.1"/>
    <property type="match status" value="1"/>
</dbReference>
<comment type="similarity">
    <text evidence="1 8">Belongs to the polyribonucleotide nucleotidyltransferase family.</text>
</comment>
<evidence type="ECO:0000256" key="7">
    <source>
        <dbReference type="ARBA" id="ARBA00022884"/>
    </source>
</evidence>
<accession>A0A1X6ZC00</accession>
<dbReference type="NCBIfam" id="TIGR03591">
    <property type="entry name" value="polynuc_phos"/>
    <property type="match status" value="1"/>
</dbReference>
<dbReference type="InterPro" id="IPR004088">
    <property type="entry name" value="KH_dom_type_1"/>
</dbReference>
<proteinExistence type="inferred from homology"/>
<dbReference type="Pfam" id="PF00013">
    <property type="entry name" value="KH_1"/>
    <property type="match status" value="1"/>
</dbReference>
<dbReference type="OrthoDB" id="9804305at2"/>
<keyword evidence="2 8" id="KW-0963">Cytoplasm</keyword>
<evidence type="ECO:0000256" key="1">
    <source>
        <dbReference type="ARBA" id="ARBA00007404"/>
    </source>
</evidence>